<evidence type="ECO:0000259" key="5">
    <source>
        <dbReference type="SMART" id="SM00848"/>
    </source>
</evidence>
<feature type="domain" description="Peptidase C1A papain C-terminal" evidence="4">
    <location>
        <begin position="117"/>
        <end position="320"/>
    </location>
</feature>
<feature type="signal peptide" evidence="3">
    <location>
        <begin position="1"/>
        <end position="19"/>
    </location>
</feature>
<dbReference type="Pfam" id="PF00112">
    <property type="entry name" value="Peptidase_C1"/>
    <property type="match status" value="1"/>
</dbReference>
<dbReference type="KEGG" id="goe:100904351"/>
<evidence type="ECO:0000256" key="2">
    <source>
        <dbReference type="ARBA" id="ARBA00023157"/>
    </source>
</evidence>
<dbReference type="SUPFAM" id="SSF54001">
    <property type="entry name" value="Cysteine proteinases"/>
    <property type="match status" value="1"/>
</dbReference>
<dbReference type="RefSeq" id="XP_003738979.1">
    <property type="nucleotide sequence ID" value="XM_003738931.1"/>
</dbReference>
<sequence length="322" mass="35647">MKSLAVFSLLWLIASVSSGSQLLDRELDAEWESFKEFHNKNYLSAAEDSRRRLLWQLNRQQIEEHNAQAELGLQSHRLAINSFADMTPDEILPNANRPVRESPRTTFGNSFASVTGLPKAVDWTKEGFVTPTTDQDIVASAIPFAVTGTIEGVLGIRNRRFVPLSAHQIEDCYHGESVQGAYESIMQLGGIMSKAAYGDSMENRTCHFDPKKTECSLITYATVNKAEKALQAAVANVGPIAVEVDASKFLFYEKGIFSDPKCGEKAPNHALLVTGYGSENGVDYWMLKNTWGGSWGEGGYIRIERNRNTCRIANNATYPVLA</sequence>
<protein>
    <submittedName>
        <fullName evidence="7">Cathepsin L1</fullName>
    </submittedName>
</protein>
<evidence type="ECO:0000313" key="7">
    <source>
        <dbReference type="RefSeq" id="XP_003738979.1"/>
    </source>
</evidence>
<evidence type="ECO:0000256" key="1">
    <source>
        <dbReference type="ARBA" id="ARBA00008455"/>
    </source>
</evidence>
<dbReference type="InterPro" id="IPR038765">
    <property type="entry name" value="Papain-like_cys_pep_sf"/>
</dbReference>
<dbReference type="GeneID" id="100904351"/>
<dbReference type="CDD" id="cd02248">
    <property type="entry name" value="Peptidase_C1A"/>
    <property type="match status" value="1"/>
</dbReference>
<evidence type="ECO:0000256" key="3">
    <source>
        <dbReference type="SAM" id="SignalP"/>
    </source>
</evidence>
<dbReference type="Gene3D" id="1.10.287.2250">
    <property type="match status" value="1"/>
</dbReference>
<dbReference type="SMART" id="SM00645">
    <property type="entry name" value="Pept_C1"/>
    <property type="match status" value="1"/>
</dbReference>
<dbReference type="FunFam" id="3.90.70.10:FF:000332">
    <property type="entry name" value="Cathepsin L1"/>
    <property type="match status" value="1"/>
</dbReference>
<keyword evidence="6" id="KW-1185">Reference proteome</keyword>
<dbReference type="SMART" id="SM00848">
    <property type="entry name" value="Inhibitor_I29"/>
    <property type="match status" value="1"/>
</dbReference>
<dbReference type="InterPro" id="IPR000668">
    <property type="entry name" value="Peptidase_C1A_C"/>
</dbReference>
<dbReference type="Proteomes" id="UP000694867">
    <property type="component" value="Unplaced"/>
</dbReference>
<dbReference type="GO" id="GO:0006508">
    <property type="term" value="P:proteolysis"/>
    <property type="evidence" value="ECO:0007669"/>
    <property type="project" value="InterPro"/>
</dbReference>
<comment type="similarity">
    <text evidence="1">Belongs to the peptidase C1 family.</text>
</comment>
<dbReference type="Gene3D" id="3.90.70.10">
    <property type="entry name" value="Cysteine proteinases"/>
    <property type="match status" value="1"/>
</dbReference>
<evidence type="ECO:0000313" key="6">
    <source>
        <dbReference type="Proteomes" id="UP000694867"/>
    </source>
</evidence>
<dbReference type="InterPro" id="IPR013201">
    <property type="entry name" value="Prot_inhib_I29"/>
</dbReference>
<evidence type="ECO:0000259" key="4">
    <source>
        <dbReference type="SMART" id="SM00645"/>
    </source>
</evidence>
<dbReference type="AlphaFoldDB" id="A0AAJ6VVJ0"/>
<dbReference type="InterPro" id="IPR013128">
    <property type="entry name" value="Peptidase_C1A"/>
</dbReference>
<feature type="chain" id="PRO_5042467319" evidence="3">
    <location>
        <begin position="20"/>
        <end position="322"/>
    </location>
</feature>
<dbReference type="GO" id="GO:0008234">
    <property type="term" value="F:cysteine-type peptidase activity"/>
    <property type="evidence" value="ECO:0007669"/>
    <property type="project" value="InterPro"/>
</dbReference>
<dbReference type="Pfam" id="PF08246">
    <property type="entry name" value="Inhibitor_I29"/>
    <property type="match status" value="1"/>
</dbReference>
<dbReference type="InterPro" id="IPR039417">
    <property type="entry name" value="Peptidase_C1A_papain-like"/>
</dbReference>
<dbReference type="PANTHER" id="PTHR12411">
    <property type="entry name" value="CYSTEINE PROTEASE FAMILY C1-RELATED"/>
    <property type="match status" value="1"/>
</dbReference>
<accession>A0AAJ6VVJ0</accession>
<keyword evidence="2" id="KW-1015">Disulfide bond</keyword>
<reference evidence="7" key="1">
    <citation type="submission" date="2025-08" db="UniProtKB">
        <authorList>
            <consortium name="RefSeq"/>
        </authorList>
    </citation>
    <scope>IDENTIFICATION</scope>
</reference>
<keyword evidence="3" id="KW-0732">Signal</keyword>
<proteinExistence type="inferred from homology"/>
<feature type="domain" description="Cathepsin propeptide inhibitor" evidence="5">
    <location>
        <begin position="31"/>
        <end position="91"/>
    </location>
</feature>
<name>A0AAJ6VVJ0_9ACAR</name>
<organism evidence="6 7">
    <name type="scientific">Galendromus occidentalis</name>
    <name type="common">western predatory mite</name>
    <dbReference type="NCBI Taxonomy" id="34638"/>
    <lineage>
        <taxon>Eukaryota</taxon>
        <taxon>Metazoa</taxon>
        <taxon>Ecdysozoa</taxon>
        <taxon>Arthropoda</taxon>
        <taxon>Chelicerata</taxon>
        <taxon>Arachnida</taxon>
        <taxon>Acari</taxon>
        <taxon>Parasitiformes</taxon>
        <taxon>Mesostigmata</taxon>
        <taxon>Gamasina</taxon>
        <taxon>Phytoseioidea</taxon>
        <taxon>Phytoseiidae</taxon>
        <taxon>Typhlodrominae</taxon>
        <taxon>Galendromus</taxon>
    </lineage>
</organism>
<gene>
    <name evidence="7" type="primary">LOC100904351</name>
</gene>